<dbReference type="SUPFAM" id="SSF55729">
    <property type="entry name" value="Acyl-CoA N-acyltransferases (Nat)"/>
    <property type="match status" value="1"/>
</dbReference>
<evidence type="ECO:0000256" key="1">
    <source>
        <dbReference type="ARBA" id="ARBA00022679"/>
    </source>
</evidence>
<dbReference type="EMBL" id="ML987209">
    <property type="protein sequence ID" value="KAF2242076.1"/>
    <property type="molecule type" value="Genomic_DNA"/>
</dbReference>
<comment type="similarity">
    <text evidence="3">Belongs to the acetyltransferase family. RimJ subfamily.</text>
</comment>
<dbReference type="Pfam" id="PF13302">
    <property type="entry name" value="Acetyltransf_3"/>
    <property type="match status" value="1"/>
</dbReference>
<keyword evidence="1 5" id="KW-0808">Transferase</keyword>
<dbReference type="PANTHER" id="PTHR43792:SF8">
    <property type="entry name" value="[RIBOSOMAL PROTEIN US5]-ALANINE N-ACETYLTRANSFERASE"/>
    <property type="match status" value="1"/>
</dbReference>
<dbReference type="RefSeq" id="XP_033677080.1">
    <property type="nucleotide sequence ID" value="XM_033824347.1"/>
</dbReference>
<dbReference type="OrthoDB" id="630895at2759"/>
<proteinExistence type="inferred from homology"/>
<dbReference type="InterPro" id="IPR000182">
    <property type="entry name" value="GNAT_dom"/>
</dbReference>
<evidence type="ECO:0000256" key="3">
    <source>
        <dbReference type="ARBA" id="ARBA00038502"/>
    </source>
</evidence>
<keyword evidence="6" id="KW-1185">Reference proteome</keyword>
<organism evidence="5 6">
    <name type="scientific">Trematosphaeria pertusa</name>
    <dbReference type="NCBI Taxonomy" id="390896"/>
    <lineage>
        <taxon>Eukaryota</taxon>
        <taxon>Fungi</taxon>
        <taxon>Dikarya</taxon>
        <taxon>Ascomycota</taxon>
        <taxon>Pezizomycotina</taxon>
        <taxon>Dothideomycetes</taxon>
        <taxon>Pleosporomycetidae</taxon>
        <taxon>Pleosporales</taxon>
        <taxon>Massarineae</taxon>
        <taxon>Trematosphaeriaceae</taxon>
        <taxon>Trematosphaeria</taxon>
    </lineage>
</organism>
<dbReference type="GeneID" id="54577677"/>
<evidence type="ECO:0000313" key="5">
    <source>
        <dbReference type="EMBL" id="KAF2242076.1"/>
    </source>
</evidence>
<dbReference type="AlphaFoldDB" id="A0A6A6HVE8"/>
<dbReference type="GO" id="GO:0016747">
    <property type="term" value="F:acyltransferase activity, transferring groups other than amino-acyl groups"/>
    <property type="evidence" value="ECO:0007669"/>
    <property type="project" value="InterPro"/>
</dbReference>
<keyword evidence="2 5" id="KW-0012">Acyltransferase</keyword>
<name>A0A6A6HVE8_9PLEO</name>
<dbReference type="InterPro" id="IPR016181">
    <property type="entry name" value="Acyl_CoA_acyltransferase"/>
</dbReference>
<dbReference type="Gene3D" id="3.40.630.30">
    <property type="match status" value="1"/>
</dbReference>
<evidence type="ECO:0000313" key="6">
    <source>
        <dbReference type="Proteomes" id="UP000800094"/>
    </source>
</evidence>
<gene>
    <name evidence="5" type="ORF">BU26DRAFT_439525</name>
</gene>
<dbReference type="PANTHER" id="PTHR43792">
    <property type="entry name" value="GNAT FAMILY, PUTATIVE (AFU_ORTHOLOGUE AFUA_3G00765)-RELATED-RELATED"/>
    <property type="match status" value="1"/>
</dbReference>
<dbReference type="PROSITE" id="PS51186">
    <property type="entry name" value="GNAT"/>
    <property type="match status" value="1"/>
</dbReference>
<accession>A0A6A6HVE8</accession>
<sequence>MEAQLQNTAVTADSPLPSPIITTPRLIIRAMHPQDDISMQAAAAPASITKYMTLNFAHPYTLQHARDWISLHLAPRPNAFVLCLPSDPSSVIGGIGLKPGSDVQSHAAEMGYWIAEPYWGQGLMSEALEAMTEWSLSEWEGEGGRKLSRLSASVFEGNTGSMKCLEKCGYRKEGVLRGHVEKHGKTMDLHVFGLTKGDWEERKKGKQYGKN</sequence>
<dbReference type="Proteomes" id="UP000800094">
    <property type="component" value="Unassembled WGS sequence"/>
</dbReference>
<protein>
    <submittedName>
        <fullName evidence="5">Acyl-CoA N-acyltransferase</fullName>
    </submittedName>
</protein>
<dbReference type="InterPro" id="IPR051531">
    <property type="entry name" value="N-acetyltransferase"/>
</dbReference>
<evidence type="ECO:0000259" key="4">
    <source>
        <dbReference type="PROSITE" id="PS51186"/>
    </source>
</evidence>
<reference evidence="5" key="1">
    <citation type="journal article" date="2020" name="Stud. Mycol.">
        <title>101 Dothideomycetes genomes: a test case for predicting lifestyles and emergence of pathogens.</title>
        <authorList>
            <person name="Haridas S."/>
            <person name="Albert R."/>
            <person name="Binder M."/>
            <person name="Bloem J."/>
            <person name="Labutti K."/>
            <person name="Salamov A."/>
            <person name="Andreopoulos B."/>
            <person name="Baker S."/>
            <person name="Barry K."/>
            <person name="Bills G."/>
            <person name="Bluhm B."/>
            <person name="Cannon C."/>
            <person name="Castanera R."/>
            <person name="Culley D."/>
            <person name="Daum C."/>
            <person name="Ezra D."/>
            <person name="Gonzalez J."/>
            <person name="Henrissat B."/>
            <person name="Kuo A."/>
            <person name="Liang C."/>
            <person name="Lipzen A."/>
            <person name="Lutzoni F."/>
            <person name="Magnuson J."/>
            <person name="Mondo S."/>
            <person name="Nolan M."/>
            <person name="Ohm R."/>
            <person name="Pangilinan J."/>
            <person name="Park H.-J."/>
            <person name="Ramirez L."/>
            <person name="Alfaro M."/>
            <person name="Sun H."/>
            <person name="Tritt A."/>
            <person name="Yoshinaga Y."/>
            <person name="Zwiers L.-H."/>
            <person name="Turgeon B."/>
            <person name="Goodwin S."/>
            <person name="Spatafora J."/>
            <person name="Crous P."/>
            <person name="Grigoriev I."/>
        </authorList>
    </citation>
    <scope>NUCLEOTIDE SEQUENCE</scope>
    <source>
        <strain evidence="5">CBS 122368</strain>
    </source>
</reference>
<evidence type="ECO:0000256" key="2">
    <source>
        <dbReference type="ARBA" id="ARBA00023315"/>
    </source>
</evidence>
<feature type="domain" description="N-acetyltransferase" evidence="4">
    <location>
        <begin position="26"/>
        <end position="188"/>
    </location>
</feature>